<evidence type="ECO:0000256" key="9">
    <source>
        <dbReference type="ARBA" id="ARBA00023326"/>
    </source>
</evidence>
<dbReference type="PRINTS" id="PR00133">
    <property type="entry name" value="GLHYDRLASE3"/>
</dbReference>
<dbReference type="GO" id="GO:0008422">
    <property type="term" value="F:beta-glucosidase activity"/>
    <property type="evidence" value="ECO:0007669"/>
    <property type="project" value="UniProtKB-EC"/>
</dbReference>
<dbReference type="Gene3D" id="3.20.20.300">
    <property type="entry name" value="Glycoside hydrolase, family 3, N-terminal domain"/>
    <property type="match status" value="1"/>
</dbReference>
<dbReference type="SUPFAM" id="SSF52279">
    <property type="entry name" value="Beta-D-glucan exohydrolase, C-terminal domain"/>
    <property type="match status" value="1"/>
</dbReference>
<keyword evidence="9" id="KW-0624">Polysaccharide degradation</keyword>
<dbReference type="SUPFAM" id="SSF51445">
    <property type="entry name" value="(Trans)glycosidases"/>
    <property type="match status" value="1"/>
</dbReference>
<dbReference type="AlphaFoldDB" id="A0A8H7WGA3"/>
<proteinExistence type="inferred from homology"/>
<evidence type="ECO:0000256" key="8">
    <source>
        <dbReference type="ARBA" id="ARBA00023295"/>
    </source>
</evidence>
<comment type="similarity">
    <text evidence="3">Belongs to the glycosyl hydrolase 3 family.</text>
</comment>
<reference evidence="11" key="1">
    <citation type="submission" date="2021-02" db="EMBL/GenBank/DDBJ databases">
        <title>Genome sequence Cadophora malorum strain M34.</title>
        <authorList>
            <person name="Stefanovic E."/>
            <person name="Vu D."/>
            <person name="Scully C."/>
            <person name="Dijksterhuis J."/>
            <person name="Roader J."/>
            <person name="Houbraken J."/>
        </authorList>
    </citation>
    <scope>NUCLEOTIDE SEQUENCE</scope>
    <source>
        <strain evidence="11">M34</strain>
    </source>
</reference>
<feature type="domain" description="Fibronectin type III-like" evidence="10">
    <location>
        <begin position="670"/>
        <end position="736"/>
    </location>
</feature>
<dbReference type="Pfam" id="PF00933">
    <property type="entry name" value="Glyco_hydro_3"/>
    <property type="match status" value="1"/>
</dbReference>
<keyword evidence="6" id="KW-0325">Glycoprotein</keyword>
<dbReference type="GO" id="GO:0009251">
    <property type="term" value="P:glucan catabolic process"/>
    <property type="evidence" value="ECO:0007669"/>
    <property type="project" value="TreeGrafter"/>
</dbReference>
<dbReference type="Gene3D" id="2.60.40.10">
    <property type="entry name" value="Immunoglobulins"/>
    <property type="match status" value="1"/>
</dbReference>
<accession>A0A8H7WGA3</accession>
<evidence type="ECO:0000313" key="11">
    <source>
        <dbReference type="EMBL" id="KAG4424262.1"/>
    </source>
</evidence>
<evidence type="ECO:0000256" key="1">
    <source>
        <dbReference type="ARBA" id="ARBA00000448"/>
    </source>
</evidence>
<dbReference type="PANTHER" id="PTHR42715">
    <property type="entry name" value="BETA-GLUCOSIDASE"/>
    <property type="match status" value="1"/>
</dbReference>
<dbReference type="InterPro" id="IPR050288">
    <property type="entry name" value="Cellulose_deg_GH3"/>
</dbReference>
<evidence type="ECO:0000256" key="5">
    <source>
        <dbReference type="ARBA" id="ARBA00022801"/>
    </source>
</evidence>
<evidence type="ECO:0000256" key="3">
    <source>
        <dbReference type="ARBA" id="ARBA00005336"/>
    </source>
</evidence>
<evidence type="ECO:0000313" key="12">
    <source>
        <dbReference type="Proteomes" id="UP000664132"/>
    </source>
</evidence>
<name>A0A8H7WGA3_9HELO</name>
<dbReference type="InterPro" id="IPR013783">
    <property type="entry name" value="Ig-like_fold"/>
</dbReference>
<dbReference type="InterPro" id="IPR036962">
    <property type="entry name" value="Glyco_hydro_3_N_sf"/>
</dbReference>
<keyword evidence="5" id="KW-0378">Hydrolase</keyword>
<dbReference type="InterPro" id="IPR036881">
    <property type="entry name" value="Glyco_hydro_3_C_sf"/>
</dbReference>
<comment type="caution">
    <text evidence="11">The sequence shown here is derived from an EMBL/GenBank/DDBJ whole genome shotgun (WGS) entry which is preliminary data.</text>
</comment>
<dbReference type="InterPro" id="IPR026891">
    <property type="entry name" value="Fn3-like"/>
</dbReference>
<comment type="catalytic activity">
    <reaction evidence="1">
        <text>Hydrolysis of terminal, non-reducing beta-D-glucosyl residues with release of beta-D-glucose.</text>
        <dbReference type="EC" id="3.2.1.21"/>
    </reaction>
</comment>
<protein>
    <recommendedName>
        <fullName evidence="4">beta-glucosidase</fullName>
        <ecNumber evidence="4">3.2.1.21</ecNumber>
    </recommendedName>
</protein>
<evidence type="ECO:0000256" key="4">
    <source>
        <dbReference type="ARBA" id="ARBA00012744"/>
    </source>
</evidence>
<sequence length="748" mass="81434">MLTAVPAQIATDIHKDLSATSPLTFQHAVQLVKKGQPLSHVVQALLSELTKIERLSLLDGDETFYKGLRKILCDRYNREPFVHGAVARLNIPGIRFSDGPRGVVMGSSTAFPVPMARGATWDLSLERRIGDAIGMEAKAQGANYFAGVCINLPRHPAWGRIQETYGEDPIILGEFGLALTQGVQRHIMACVKHFALNSMENARFRVDVKVEEDVLHEVYLAHFRRVIEGGVASVMSSYNSVNGEWAGQNRMLLTEILRKQYKFDGFTLSDFIFGLRDAALSVKHGLDIEAPFIQQRGQYLTQALDSGELEWSDVNIACSRILTKQLEFAVSTEASQPDPSVVFCAQHRALAREAAARSMVLLKNECIGSKQILPLRDGVLSRVAVVGRLANTPNTGDRGSSQVFPPSVVTPFEGIQAALPNATVVLEDSDSAEAARKVASQADVVICVVGYDATDEGEYVVPSLQHDPCLLDLFPPASTQSEKETLGIIQGSASNDRAESGLKVGAGGDRNSLRLRARDVELINAVTAANPNTVVSLITAGAVIMEEWKSKVPAILISWYSGCEGGHALADVLLGRIDASGRLPFSIPQDESHLPFFDATAEEIKYDRWFGQNLLDKMGVEAAFPMGFGLSYTSFSVAGLRLDASEVNTDQDIITVHVNITNIGVRYGRHIAQVYGLVRLPDFPSRVLLGFATADLNAGETQHIVVNASIRPLQRWINGKFERPGKKIIIEVASYAGDPHALGRTCLL</sequence>
<dbReference type="InterPro" id="IPR002772">
    <property type="entry name" value="Glyco_hydro_3_C"/>
</dbReference>
<keyword evidence="7" id="KW-0119">Carbohydrate metabolism</keyword>
<dbReference type="Proteomes" id="UP000664132">
    <property type="component" value="Unassembled WGS sequence"/>
</dbReference>
<dbReference type="OrthoDB" id="2123594at2759"/>
<dbReference type="InterPro" id="IPR001764">
    <property type="entry name" value="Glyco_hydro_3_N"/>
</dbReference>
<evidence type="ECO:0000259" key="10">
    <source>
        <dbReference type="SMART" id="SM01217"/>
    </source>
</evidence>
<dbReference type="InterPro" id="IPR017853">
    <property type="entry name" value="GH"/>
</dbReference>
<evidence type="ECO:0000256" key="2">
    <source>
        <dbReference type="ARBA" id="ARBA00004987"/>
    </source>
</evidence>
<dbReference type="Pfam" id="PF01915">
    <property type="entry name" value="Glyco_hydro_3_C"/>
    <property type="match status" value="1"/>
</dbReference>
<dbReference type="SMART" id="SM01217">
    <property type="entry name" value="Fn3_like"/>
    <property type="match status" value="1"/>
</dbReference>
<keyword evidence="12" id="KW-1185">Reference proteome</keyword>
<dbReference type="PANTHER" id="PTHR42715:SF3">
    <property type="entry name" value="BETA-GLUCOSIDASE B-RELATED"/>
    <property type="match status" value="1"/>
</dbReference>
<organism evidence="11 12">
    <name type="scientific">Cadophora malorum</name>
    <dbReference type="NCBI Taxonomy" id="108018"/>
    <lineage>
        <taxon>Eukaryota</taxon>
        <taxon>Fungi</taxon>
        <taxon>Dikarya</taxon>
        <taxon>Ascomycota</taxon>
        <taxon>Pezizomycotina</taxon>
        <taxon>Leotiomycetes</taxon>
        <taxon>Helotiales</taxon>
        <taxon>Ploettnerulaceae</taxon>
        <taxon>Cadophora</taxon>
    </lineage>
</organism>
<dbReference type="Gene3D" id="3.40.50.1700">
    <property type="entry name" value="Glycoside hydrolase family 3 C-terminal domain"/>
    <property type="match status" value="1"/>
</dbReference>
<comment type="pathway">
    <text evidence="2">Glycan metabolism; cellulose degradation.</text>
</comment>
<evidence type="ECO:0000256" key="7">
    <source>
        <dbReference type="ARBA" id="ARBA00023277"/>
    </source>
</evidence>
<evidence type="ECO:0000256" key="6">
    <source>
        <dbReference type="ARBA" id="ARBA00023180"/>
    </source>
</evidence>
<dbReference type="EMBL" id="JAFJYH010000023">
    <property type="protein sequence ID" value="KAG4424262.1"/>
    <property type="molecule type" value="Genomic_DNA"/>
</dbReference>
<gene>
    <name evidence="11" type="ORF">IFR04_002666</name>
</gene>
<dbReference type="EC" id="3.2.1.21" evidence="4"/>
<keyword evidence="8" id="KW-0326">Glycosidase</keyword>